<keyword evidence="1" id="KW-0812">Transmembrane</keyword>
<feature type="transmembrane region" description="Helical" evidence="1">
    <location>
        <begin position="366"/>
        <end position="386"/>
    </location>
</feature>
<keyword evidence="1" id="KW-0472">Membrane</keyword>
<keyword evidence="1" id="KW-1133">Transmembrane helix</keyword>
<organism evidence="2 3">
    <name type="scientific">Umezawaea tangerina</name>
    <dbReference type="NCBI Taxonomy" id="84725"/>
    <lineage>
        <taxon>Bacteria</taxon>
        <taxon>Bacillati</taxon>
        <taxon>Actinomycetota</taxon>
        <taxon>Actinomycetes</taxon>
        <taxon>Pseudonocardiales</taxon>
        <taxon>Pseudonocardiaceae</taxon>
        <taxon>Umezawaea</taxon>
    </lineage>
</organism>
<reference evidence="2 3" key="1">
    <citation type="submission" date="2018-03" db="EMBL/GenBank/DDBJ databases">
        <title>Genomic Encyclopedia of Archaeal and Bacterial Type Strains, Phase II (KMG-II): from individual species to whole genera.</title>
        <authorList>
            <person name="Goeker M."/>
        </authorList>
    </citation>
    <scope>NUCLEOTIDE SEQUENCE [LARGE SCALE GENOMIC DNA]</scope>
    <source>
        <strain evidence="2 3">DSM 44720</strain>
    </source>
</reference>
<dbReference type="AlphaFoldDB" id="A0A2T0SDZ6"/>
<comment type="caution">
    <text evidence="2">The sequence shown here is derived from an EMBL/GenBank/DDBJ whole genome shotgun (WGS) entry which is preliminary data.</text>
</comment>
<proteinExistence type="predicted"/>
<feature type="transmembrane region" description="Helical" evidence="1">
    <location>
        <begin position="154"/>
        <end position="183"/>
    </location>
</feature>
<feature type="transmembrane region" description="Helical" evidence="1">
    <location>
        <begin position="393"/>
        <end position="415"/>
    </location>
</feature>
<feature type="transmembrane region" description="Helical" evidence="1">
    <location>
        <begin position="266"/>
        <end position="282"/>
    </location>
</feature>
<sequence>MPDWTYHPLSGPAAALLGERRSRHAALHALAVLTGLPGGRRLVTGVFGHPPVPGVGAVVPPHLAEDARRALPPLGASVVRVGPPEPHEVVLHDPSTAAATALLADRGTTVLASPALLLEAGPGWFQRVAEATTPTTAPPPVRDLPRNPLRWPAWCWGALVGLGMLVAGTGAAAITLGPVLLWYDRSFLGMTLDDLHAVNHNLVHFLQHDRVTMAGTMVAIGFLYTGLSAGGIRHGWPWARTALLVSGAIGFPTLFFFLSYGFLEPLHILATAVLVPMFVVATRRAPRSPRWTALPDGPEAVRRRALVGQLLMIVTGVGLFVGAVVVTATGLSAVFVPSDLGYLVTDADALSAVNPRLVPFVAHDRAGFGGALMAAAAAIALLALWGWRRGDSWVWWTLALAAAAGFVPALVVHGVIGYTDFWHLAPVYVGVVLTAVALVLSRPYLCARDEVSAKSTG</sequence>
<evidence type="ECO:0000313" key="2">
    <source>
        <dbReference type="EMBL" id="PRY31611.1"/>
    </source>
</evidence>
<protein>
    <submittedName>
        <fullName evidence="2">Uncharacterized protein</fullName>
    </submittedName>
</protein>
<dbReference type="EMBL" id="PVTF01000022">
    <property type="protein sequence ID" value="PRY31611.1"/>
    <property type="molecule type" value="Genomic_DNA"/>
</dbReference>
<feature type="transmembrane region" description="Helical" evidence="1">
    <location>
        <begin position="310"/>
        <end position="336"/>
    </location>
</feature>
<feature type="transmembrane region" description="Helical" evidence="1">
    <location>
        <begin position="242"/>
        <end position="260"/>
    </location>
</feature>
<dbReference type="Proteomes" id="UP000239494">
    <property type="component" value="Unassembled WGS sequence"/>
</dbReference>
<gene>
    <name evidence="2" type="ORF">CLV43_12217</name>
</gene>
<accession>A0A2T0SDZ6</accession>
<dbReference type="OrthoDB" id="9802377at2"/>
<dbReference type="RefSeq" id="WP_106196572.1">
    <property type="nucleotide sequence ID" value="NZ_PVTF01000022.1"/>
</dbReference>
<feature type="transmembrane region" description="Helical" evidence="1">
    <location>
        <begin position="211"/>
        <end position="230"/>
    </location>
</feature>
<keyword evidence="3" id="KW-1185">Reference proteome</keyword>
<evidence type="ECO:0000256" key="1">
    <source>
        <dbReference type="SAM" id="Phobius"/>
    </source>
</evidence>
<evidence type="ECO:0000313" key="3">
    <source>
        <dbReference type="Proteomes" id="UP000239494"/>
    </source>
</evidence>
<feature type="transmembrane region" description="Helical" evidence="1">
    <location>
        <begin position="421"/>
        <end position="440"/>
    </location>
</feature>
<name>A0A2T0SDZ6_9PSEU</name>